<reference evidence="2 3" key="1">
    <citation type="journal article" date="2016" name="Genome Announc.">
        <title>First Complete Genome Sequence of a Subdivision 6 Acidobacterium Strain.</title>
        <authorList>
            <person name="Huang S."/>
            <person name="Vieira S."/>
            <person name="Bunk B."/>
            <person name="Riedel T."/>
            <person name="Sproer C."/>
            <person name="Overmann J."/>
        </authorList>
    </citation>
    <scope>NUCLEOTIDE SEQUENCE [LARGE SCALE GENOMIC DNA]</scope>
    <source>
        <strain evidence="3">DSM 100886 HEG_-6_39</strain>
    </source>
</reference>
<feature type="domain" description="SecDF P1 head subdomain" evidence="1">
    <location>
        <begin position="103"/>
        <end position="198"/>
    </location>
</feature>
<dbReference type="EMBL" id="CP015136">
    <property type="protein sequence ID" value="AMY08293.1"/>
    <property type="molecule type" value="Genomic_DNA"/>
</dbReference>
<dbReference type="Pfam" id="PF22599">
    <property type="entry name" value="SecDF_P1_head"/>
    <property type="match status" value="1"/>
</dbReference>
<dbReference type="RefSeq" id="WP_110170146.1">
    <property type="nucleotide sequence ID" value="NZ_CP015136.1"/>
</dbReference>
<evidence type="ECO:0000259" key="1">
    <source>
        <dbReference type="Pfam" id="PF22599"/>
    </source>
</evidence>
<gene>
    <name evidence="2" type="ORF">LuPra_01487</name>
</gene>
<evidence type="ECO:0000313" key="3">
    <source>
        <dbReference type="Proteomes" id="UP000076079"/>
    </source>
</evidence>
<sequence length="202" mass="20805">MTTIRELLAEADPLRDSCSPEPVVRDALRRRVVAAAAAGAPPRHAPSRRAFVLASGVALVIAATATGPAWWPDGGTVHAAVPFEVRLAEAGPRPDLVAVPDAASARTVYVEPRVVVTNGDIRRARVVPVGAGFGVEIAFTDDGAGKMRAATAGNVGRLLAVVVDGRVLASPRITSPIDGVGILGGKYTKEEAGRIATGLVPR</sequence>
<dbReference type="OrthoDB" id="4732203at2"/>
<name>A0A143PJ65_LUTPR</name>
<reference evidence="3" key="2">
    <citation type="submission" date="2016-04" db="EMBL/GenBank/DDBJ databases">
        <title>First Complete Genome Sequence of a Subdivision 6 Acidobacterium.</title>
        <authorList>
            <person name="Huang S."/>
            <person name="Vieira S."/>
            <person name="Bunk B."/>
            <person name="Riedel T."/>
            <person name="Sproeer C."/>
            <person name="Overmann J."/>
        </authorList>
    </citation>
    <scope>NUCLEOTIDE SEQUENCE [LARGE SCALE GENOMIC DNA]</scope>
    <source>
        <strain evidence="3">DSM 100886 HEG_-6_39</strain>
    </source>
</reference>
<evidence type="ECO:0000313" key="2">
    <source>
        <dbReference type="EMBL" id="AMY08293.1"/>
    </source>
</evidence>
<dbReference type="STRING" id="1855912.LuPra_01487"/>
<accession>A0A143PJ65</accession>
<organism evidence="2 3">
    <name type="scientific">Luteitalea pratensis</name>
    <dbReference type="NCBI Taxonomy" id="1855912"/>
    <lineage>
        <taxon>Bacteria</taxon>
        <taxon>Pseudomonadati</taxon>
        <taxon>Acidobacteriota</taxon>
        <taxon>Vicinamibacteria</taxon>
        <taxon>Vicinamibacterales</taxon>
        <taxon>Vicinamibacteraceae</taxon>
        <taxon>Luteitalea</taxon>
    </lineage>
</organism>
<proteinExistence type="predicted"/>
<dbReference type="Proteomes" id="UP000076079">
    <property type="component" value="Chromosome"/>
</dbReference>
<dbReference type="AlphaFoldDB" id="A0A143PJ65"/>
<dbReference type="InterPro" id="IPR054384">
    <property type="entry name" value="SecDF_P1_head"/>
</dbReference>
<dbReference type="KEGG" id="abac:LuPra_01487"/>
<keyword evidence="3" id="KW-1185">Reference proteome</keyword>
<protein>
    <submittedName>
        <fullName evidence="2">Preprotein translocase subunit SecD</fullName>
    </submittedName>
</protein>
<dbReference type="Gene3D" id="3.30.1360.200">
    <property type="match status" value="1"/>
</dbReference>